<dbReference type="CDD" id="cd02440">
    <property type="entry name" value="AdoMet_MTases"/>
    <property type="match status" value="1"/>
</dbReference>
<dbReference type="EMBL" id="MTKS01000042">
    <property type="protein sequence ID" value="RWX52082.1"/>
    <property type="molecule type" value="Genomic_DNA"/>
</dbReference>
<comment type="caution">
    <text evidence="2">The sequence shown here is derived from an EMBL/GenBank/DDBJ whole genome shotgun (WGS) entry which is preliminary data.</text>
</comment>
<keyword evidence="2" id="KW-0489">Methyltransferase</keyword>
<gene>
    <name evidence="2" type="ORF">VU01_10427</name>
</gene>
<keyword evidence="3" id="KW-1185">Reference proteome</keyword>
<keyword evidence="2" id="KW-0808">Transferase</keyword>
<evidence type="ECO:0000259" key="1">
    <source>
        <dbReference type="Pfam" id="PF08241"/>
    </source>
</evidence>
<reference evidence="2 3" key="1">
    <citation type="submission" date="2017-01" db="EMBL/GenBank/DDBJ databases">
        <title>The cable genome- insights into the physiology and evolution of filamentous bacteria capable of sulfide oxidation via long distance electron transfer.</title>
        <authorList>
            <person name="Schreiber L."/>
            <person name="Bjerg J.T."/>
            <person name="Boggild A."/>
            <person name="Van De Vossenberg J."/>
            <person name="Meysman F."/>
            <person name="Nielsen L.P."/>
            <person name="Schramm A."/>
            <person name="Kjeldsen K.U."/>
        </authorList>
    </citation>
    <scope>NUCLEOTIDE SEQUENCE [LARGE SCALE GENOMIC DNA]</scope>
    <source>
        <strain evidence="2">A5</strain>
    </source>
</reference>
<accession>A0A444JG72</accession>
<sequence>MAGQKRITSWVQTEIGTDEEWERAYKAFETPEEEIAKFKKRLISLGAADWPRDADVVELFCGRGNGLVVLEECGFTSVEGVDLSKALLKEYSGNAKLYAGDCRTLQFQDMSKDIVLVQGGLHHLPILPEDLEKVLLEVQRILKPGGRFIFVEPWQTPFLAAVHYACSISVLTSCWPKLKALHDMIEGEKETYFRWLGQKKMVVAMLDKYFLQEKKDARFGKLFYIGVSR</sequence>
<dbReference type="GO" id="GO:0032259">
    <property type="term" value="P:methylation"/>
    <property type="evidence" value="ECO:0007669"/>
    <property type="project" value="UniProtKB-KW"/>
</dbReference>
<evidence type="ECO:0000313" key="3">
    <source>
        <dbReference type="Proteomes" id="UP000288892"/>
    </source>
</evidence>
<name>A0A444JG72_9BACT</name>
<organism evidence="2 3">
    <name type="scientific">Candidatus Electrothrix marina</name>
    <dbReference type="NCBI Taxonomy" id="1859130"/>
    <lineage>
        <taxon>Bacteria</taxon>
        <taxon>Pseudomonadati</taxon>
        <taxon>Thermodesulfobacteriota</taxon>
        <taxon>Desulfobulbia</taxon>
        <taxon>Desulfobulbales</taxon>
        <taxon>Desulfobulbaceae</taxon>
        <taxon>Candidatus Electrothrix</taxon>
    </lineage>
</organism>
<keyword evidence="2" id="KW-0830">Ubiquinone</keyword>
<dbReference type="Gene3D" id="3.40.50.150">
    <property type="entry name" value="Vaccinia Virus protein VP39"/>
    <property type="match status" value="1"/>
</dbReference>
<dbReference type="InterPro" id="IPR013216">
    <property type="entry name" value="Methyltransf_11"/>
</dbReference>
<dbReference type="Pfam" id="PF08241">
    <property type="entry name" value="Methyltransf_11"/>
    <property type="match status" value="1"/>
</dbReference>
<proteinExistence type="predicted"/>
<protein>
    <submittedName>
        <fullName evidence="2">Ubiquinone/menaquinone biosynthesis C-methylase UbiE</fullName>
    </submittedName>
</protein>
<dbReference type="GO" id="GO:0008757">
    <property type="term" value="F:S-adenosylmethionine-dependent methyltransferase activity"/>
    <property type="evidence" value="ECO:0007669"/>
    <property type="project" value="InterPro"/>
</dbReference>
<dbReference type="Proteomes" id="UP000288892">
    <property type="component" value="Unassembled WGS sequence"/>
</dbReference>
<dbReference type="InterPro" id="IPR029063">
    <property type="entry name" value="SAM-dependent_MTases_sf"/>
</dbReference>
<evidence type="ECO:0000313" key="2">
    <source>
        <dbReference type="EMBL" id="RWX52082.1"/>
    </source>
</evidence>
<feature type="domain" description="Methyltransferase type 11" evidence="1">
    <location>
        <begin position="61"/>
        <end position="150"/>
    </location>
</feature>
<dbReference type="SUPFAM" id="SSF53335">
    <property type="entry name" value="S-adenosyl-L-methionine-dependent methyltransferases"/>
    <property type="match status" value="1"/>
</dbReference>
<dbReference type="AlphaFoldDB" id="A0A444JG72"/>